<dbReference type="Proteomes" id="UP001515480">
    <property type="component" value="Unassembled WGS sequence"/>
</dbReference>
<gene>
    <name evidence="3" type="ORF">AB1Y20_002752</name>
</gene>
<dbReference type="EMBL" id="JBGBPQ010000010">
    <property type="protein sequence ID" value="KAL1518460.1"/>
    <property type="molecule type" value="Genomic_DNA"/>
</dbReference>
<feature type="region of interest" description="Disordered" evidence="1">
    <location>
        <begin position="422"/>
        <end position="532"/>
    </location>
</feature>
<feature type="compositionally biased region" description="Basic and acidic residues" evidence="1">
    <location>
        <begin position="242"/>
        <end position="278"/>
    </location>
</feature>
<comment type="caution">
    <text evidence="3">The sequence shown here is derived from an EMBL/GenBank/DDBJ whole genome shotgun (WGS) entry which is preliminary data.</text>
</comment>
<dbReference type="PANTHER" id="PTHR46573:SF1">
    <property type="entry name" value="WD REPEAT, SAM AND U-BOX DOMAIN-CONTAINING PROTEIN 1"/>
    <property type="match status" value="1"/>
</dbReference>
<dbReference type="GO" id="GO:0016567">
    <property type="term" value="P:protein ubiquitination"/>
    <property type="evidence" value="ECO:0007669"/>
    <property type="project" value="InterPro"/>
</dbReference>
<feature type="compositionally biased region" description="Basic and acidic residues" evidence="1">
    <location>
        <begin position="71"/>
        <end position="89"/>
    </location>
</feature>
<accession>A0AB34J8U9</accession>
<feature type="compositionally biased region" description="Low complexity" evidence="1">
    <location>
        <begin position="339"/>
        <end position="353"/>
    </location>
</feature>
<dbReference type="InterPro" id="IPR013083">
    <property type="entry name" value="Znf_RING/FYVE/PHD"/>
</dbReference>
<protein>
    <recommendedName>
        <fullName evidence="2">U-box domain-containing protein</fullName>
    </recommendedName>
</protein>
<keyword evidence="4" id="KW-1185">Reference proteome</keyword>
<name>A0AB34J8U9_PRYPA</name>
<dbReference type="InterPro" id="IPR003613">
    <property type="entry name" value="Ubox_domain"/>
</dbReference>
<dbReference type="PROSITE" id="PS51698">
    <property type="entry name" value="U_BOX"/>
    <property type="match status" value="1"/>
</dbReference>
<feature type="compositionally biased region" description="Basic and acidic residues" evidence="1">
    <location>
        <begin position="607"/>
        <end position="617"/>
    </location>
</feature>
<evidence type="ECO:0000313" key="4">
    <source>
        <dbReference type="Proteomes" id="UP001515480"/>
    </source>
</evidence>
<feature type="region of interest" description="Disordered" evidence="1">
    <location>
        <begin position="315"/>
        <end position="353"/>
    </location>
</feature>
<dbReference type="Gene3D" id="3.30.40.10">
    <property type="entry name" value="Zinc/RING finger domain, C3HC4 (zinc finger)"/>
    <property type="match status" value="1"/>
</dbReference>
<evidence type="ECO:0000256" key="1">
    <source>
        <dbReference type="SAM" id="MobiDB-lite"/>
    </source>
</evidence>
<dbReference type="PANTHER" id="PTHR46573">
    <property type="entry name" value="WD REPEAT, SAM AND U-BOX DOMAIN-CONTAINING PROTEIN 1"/>
    <property type="match status" value="1"/>
</dbReference>
<feature type="region of interest" description="Disordered" evidence="1">
    <location>
        <begin position="242"/>
        <end position="295"/>
    </location>
</feature>
<evidence type="ECO:0000259" key="2">
    <source>
        <dbReference type="PROSITE" id="PS51698"/>
    </source>
</evidence>
<evidence type="ECO:0000313" key="3">
    <source>
        <dbReference type="EMBL" id="KAL1518460.1"/>
    </source>
</evidence>
<dbReference type="Pfam" id="PF04564">
    <property type="entry name" value="U-box"/>
    <property type="match status" value="1"/>
</dbReference>
<feature type="region of interest" description="Disordered" evidence="1">
    <location>
        <begin position="1"/>
        <end position="221"/>
    </location>
</feature>
<feature type="compositionally biased region" description="Pro residues" evidence="1">
    <location>
        <begin position="1"/>
        <end position="11"/>
    </location>
</feature>
<dbReference type="GO" id="GO:0004842">
    <property type="term" value="F:ubiquitin-protein transferase activity"/>
    <property type="evidence" value="ECO:0007669"/>
    <property type="project" value="InterPro"/>
</dbReference>
<sequence length="688" mass="72650">MATRPPPPLPRPRSARAATGTTPTPPKPLSLSHRPTADAPLPAPSSPASEADLFDAPSLWYDLSLDDGSLDDTRSHDFFSRPHPLHEPETPPPPPRCLLDDDAEERCGEARRRDGEAADGCIANGAARGGAPPPAKRRSAAAADAAEEDEVLHFLQQHNSRVAQAGRDAARKRVSARAAPQKEGAGRRHGARDVTMPTASSRARAAVVEERGGGRRRGGVPTCTVDLIAAALPCADEHIERFSLHPASDEERGTDGEKRGAPSGRDDDAASPTDHHPTEAAMSQASPTDHHPTEAAISQASPIDHHPTEAAIAQASPTDHYQTEAAISQAPRTDHHPTDAAAAPPSERARAGSALPDELYCPLTGELMVEPVSTVDGYVFERRAIEAWLLRQCTNPLTRAPLPCATLVPNLPLAKLIRAMAPRPARAAGRQATPPAPASARGDSSPIARTPSPLRLERGPPPSPAASERESVAGEGGGATRGGATRREMLEAWREQKGKGKPAAARGSKADSPPRVSVEAAPPPPPVAVSDWASRRDAVEAARAALAAAEAKAAAEEAAAREVAAGRGERMGRRSGALTGGARGRGGGEERENEWGVARANVAAPPREAKAAGKERGDAKDMALLEMLRSHNAKFATKPKFEPRTRSVAQVRDWEKRTGLMYGKLSYEEREAANKEITAWLQEQSGVA</sequence>
<organism evidence="3 4">
    <name type="scientific">Prymnesium parvum</name>
    <name type="common">Toxic golden alga</name>
    <dbReference type="NCBI Taxonomy" id="97485"/>
    <lineage>
        <taxon>Eukaryota</taxon>
        <taxon>Haptista</taxon>
        <taxon>Haptophyta</taxon>
        <taxon>Prymnesiophyceae</taxon>
        <taxon>Prymnesiales</taxon>
        <taxon>Prymnesiaceae</taxon>
        <taxon>Prymnesium</taxon>
    </lineage>
</organism>
<dbReference type="AlphaFoldDB" id="A0AB34J8U9"/>
<feature type="compositionally biased region" description="Basic and acidic residues" evidence="1">
    <location>
        <begin position="105"/>
        <end position="116"/>
    </location>
</feature>
<feature type="compositionally biased region" description="Low complexity" evidence="1">
    <location>
        <begin position="422"/>
        <end position="433"/>
    </location>
</feature>
<dbReference type="CDD" id="cd16655">
    <property type="entry name" value="RING-Ubox_WDSUB1-like"/>
    <property type="match status" value="1"/>
</dbReference>
<dbReference type="SMART" id="SM00504">
    <property type="entry name" value="Ubox"/>
    <property type="match status" value="1"/>
</dbReference>
<feature type="compositionally biased region" description="Basic and acidic residues" evidence="1">
    <location>
        <begin position="485"/>
        <end position="498"/>
    </location>
</feature>
<dbReference type="InterPro" id="IPR052085">
    <property type="entry name" value="WD-SAM-U-box"/>
</dbReference>
<feature type="region of interest" description="Disordered" evidence="1">
    <location>
        <begin position="563"/>
        <end position="617"/>
    </location>
</feature>
<proteinExistence type="predicted"/>
<reference evidence="3 4" key="1">
    <citation type="journal article" date="2024" name="Science">
        <title>Giant polyketide synthase enzymes in the biosynthesis of giant marine polyether toxins.</title>
        <authorList>
            <person name="Fallon T.R."/>
            <person name="Shende V.V."/>
            <person name="Wierzbicki I.H."/>
            <person name="Pendleton A.L."/>
            <person name="Watervoot N.F."/>
            <person name="Auber R.P."/>
            <person name="Gonzalez D.J."/>
            <person name="Wisecaver J.H."/>
            <person name="Moore B.S."/>
        </authorList>
    </citation>
    <scope>NUCLEOTIDE SEQUENCE [LARGE SCALE GENOMIC DNA]</scope>
    <source>
        <strain evidence="3 4">12B1</strain>
    </source>
</reference>
<feature type="domain" description="U-box" evidence="2">
    <location>
        <begin position="354"/>
        <end position="431"/>
    </location>
</feature>
<dbReference type="SUPFAM" id="SSF57850">
    <property type="entry name" value="RING/U-box"/>
    <property type="match status" value="1"/>
</dbReference>